<protein>
    <recommendedName>
        <fullName evidence="3">PqqD family protein</fullName>
    </recommendedName>
</protein>
<evidence type="ECO:0000313" key="2">
    <source>
        <dbReference type="EMBL" id="AIE98089.1"/>
    </source>
</evidence>
<proteinExistence type="predicted"/>
<organism evidence="2">
    <name type="scientific">uncultured marine group II/III euryarchaeote KM3_04_C05</name>
    <dbReference type="NCBI Taxonomy" id="1457835"/>
    <lineage>
        <taxon>Archaea</taxon>
        <taxon>Methanobacteriati</taxon>
        <taxon>Methanobacteriota</taxon>
        <taxon>environmental samples</taxon>
    </lineage>
</organism>
<sequence>MEFSDDAFPTRAPVWWGRRGAAGAHPEVNGVTGKEIVIRHPKNLGKLESLLSKIFRAPKELIRPLDDMNSVLWELMDGRNDFRTICSMMDSTFHERIAPVEDRVRASIVQYCTLGLAIIRQSALSREWDVSAGFDPTGLLEPPGEKLGLDNEEWSEE</sequence>
<accession>A0A075G3S6</accession>
<evidence type="ECO:0008006" key="3">
    <source>
        <dbReference type="Google" id="ProtNLM"/>
    </source>
</evidence>
<feature type="region of interest" description="Disordered" evidence="1">
    <location>
        <begin position="135"/>
        <end position="157"/>
    </location>
</feature>
<evidence type="ECO:0000256" key="1">
    <source>
        <dbReference type="SAM" id="MobiDB-lite"/>
    </source>
</evidence>
<name>A0A075G3S6_9EURY</name>
<dbReference type="EMBL" id="KF900525">
    <property type="protein sequence ID" value="AIE98089.1"/>
    <property type="molecule type" value="Genomic_DNA"/>
</dbReference>
<dbReference type="AlphaFoldDB" id="A0A075G3S6"/>
<reference evidence="2" key="1">
    <citation type="journal article" date="2014" name="Genome Biol. Evol.">
        <title>Pangenome evidence for extensive interdomain horizontal transfer affecting lineage core and shell genes in uncultured planktonic thaumarchaeota and euryarchaeota.</title>
        <authorList>
            <person name="Deschamps P."/>
            <person name="Zivanovic Y."/>
            <person name="Moreira D."/>
            <person name="Rodriguez-Valera F."/>
            <person name="Lopez-Garcia P."/>
        </authorList>
    </citation>
    <scope>NUCLEOTIDE SEQUENCE</scope>
</reference>